<evidence type="ECO:0000259" key="8">
    <source>
        <dbReference type="Pfam" id="PF20684"/>
    </source>
</evidence>
<keyword evidence="3 7" id="KW-1133">Transmembrane helix</keyword>
<feature type="transmembrane region" description="Helical" evidence="7">
    <location>
        <begin position="118"/>
        <end position="140"/>
    </location>
</feature>
<sequence>MSSPPEESDEWKAQDKGPTIIVVCWIVTAISTCFVLGRVYVRGKIMRKFHSDDWFIILGLLSYGNGKHMKLLSDEQKQGAILWTTAAFCPGIMSFGLPKLAVISLLTRLMNPGRYHKWFLWWMGIWCQLTLFVTAGLLLGRCTPARSLWDFSVTGKCFSKQILVVYCIYAGGMTTLFATQLSAPLTQFPPTAFSAFVDVYLAVYPAIVLFGLQMSTKKKVALSCALGIGSVSGVVAVYKTTRIPSLASDDFSYDTSDLVIWTVVEGSTIIIASSIPVMQPLLELILRRNPFSSGKGSKQTPQHYEHYGSQSKSKSRGGGIELGQRKPKSKPKDDLGLTIIESDDSQENILSPTTGSNNQTSTSSGVPTLTNNSDSSQHAADGKIIRTDCVSISYEERGHTQETSASSRWRAI</sequence>
<organism evidence="9 10">
    <name type="scientific">Colletotrichum noveboracense</name>
    <dbReference type="NCBI Taxonomy" id="2664923"/>
    <lineage>
        <taxon>Eukaryota</taxon>
        <taxon>Fungi</taxon>
        <taxon>Dikarya</taxon>
        <taxon>Ascomycota</taxon>
        <taxon>Pezizomycotina</taxon>
        <taxon>Sordariomycetes</taxon>
        <taxon>Hypocreomycetidae</taxon>
        <taxon>Glomerellales</taxon>
        <taxon>Glomerellaceae</taxon>
        <taxon>Colletotrichum</taxon>
        <taxon>Colletotrichum gloeosporioides species complex</taxon>
    </lineage>
</organism>
<evidence type="ECO:0000256" key="6">
    <source>
        <dbReference type="SAM" id="MobiDB-lite"/>
    </source>
</evidence>
<reference evidence="9" key="1">
    <citation type="submission" date="2022-08" db="EMBL/GenBank/DDBJ databases">
        <authorList>
            <person name="Giroux E."/>
            <person name="Giroux E."/>
        </authorList>
    </citation>
    <scope>NUCLEOTIDE SEQUENCE</scope>
    <source>
        <strain evidence="9">H1091258</strain>
    </source>
</reference>
<evidence type="ECO:0000256" key="4">
    <source>
        <dbReference type="ARBA" id="ARBA00023136"/>
    </source>
</evidence>
<dbReference type="EMBL" id="CAMGZC010000393">
    <property type="protein sequence ID" value="CAI0647073.1"/>
    <property type="molecule type" value="Genomic_DNA"/>
</dbReference>
<dbReference type="AlphaFoldDB" id="A0A9W4RTB7"/>
<dbReference type="InterPro" id="IPR049326">
    <property type="entry name" value="Rhodopsin_dom_fungi"/>
</dbReference>
<feature type="region of interest" description="Disordered" evidence="6">
    <location>
        <begin position="292"/>
        <end position="384"/>
    </location>
</feature>
<evidence type="ECO:0000256" key="7">
    <source>
        <dbReference type="SAM" id="Phobius"/>
    </source>
</evidence>
<feature type="domain" description="Rhodopsin" evidence="8">
    <location>
        <begin position="192"/>
        <end position="283"/>
    </location>
</feature>
<feature type="transmembrane region" description="Helical" evidence="7">
    <location>
        <begin position="193"/>
        <end position="213"/>
    </location>
</feature>
<protein>
    <recommendedName>
        <fullName evidence="8">Rhodopsin domain-containing protein</fullName>
    </recommendedName>
</protein>
<comment type="subcellular location">
    <subcellularLocation>
        <location evidence="1">Membrane</location>
        <topology evidence="1">Multi-pass membrane protein</topology>
    </subcellularLocation>
</comment>
<comment type="caution">
    <text evidence="9">The sequence shown here is derived from an EMBL/GenBank/DDBJ whole genome shotgun (WGS) entry which is preliminary data.</text>
</comment>
<feature type="compositionally biased region" description="Polar residues" evidence="6">
    <location>
        <begin position="366"/>
        <end position="378"/>
    </location>
</feature>
<dbReference type="Pfam" id="PF20684">
    <property type="entry name" value="Fung_rhodopsin"/>
    <property type="match status" value="2"/>
</dbReference>
<evidence type="ECO:0000256" key="5">
    <source>
        <dbReference type="ARBA" id="ARBA00038359"/>
    </source>
</evidence>
<feature type="compositionally biased region" description="Polar residues" evidence="6">
    <location>
        <begin position="292"/>
        <end position="302"/>
    </location>
</feature>
<dbReference type="PANTHER" id="PTHR33048">
    <property type="entry name" value="PTH11-LIKE INTEGRAL MEMBRANE PROTEIN (AFU_ORTHOLOGUE AFUA_5G11245)"/>
    <property type="match status" value="1"/>
</dbReference>
<evidence type="ECO:0000256" key="2">
    <source>
        <dbReference type="ARBA" id="ARBA00022692"/>
    </source>
</evidence>
<evidence type="ECO:0000256" key="3">
    <source>
        <dbReference type="ARBA" id="ARBA00022989"/>
    </source>
</evidence>
<evidence type="ECO:0000256" key="1">
    <source>
        <dbReference type="ARBA" id="ARBA00004141"/>
    </source>
</evidence>
<comment type="similarity">
    <text evidence="5">Belongs to the SAT4 family.</text>
</comment>
<feature type="transmembrane region" description="Helical" evidence="7">
    <location>
        <begin position="220"/>
        <end position="238"/>
    </location>
</feature>
<evidence type="ECO:0000313" key="10">
    <source>
        <dbReference type="Proteomes" id="UP001152533"/>
    </source>
</evidence>
<dbReference type="InterPro" id="IPR052337">
    <property type="entry name" value="SAT4-like"/>
</dbReference>
<keyword evidence="2 7" id="KW-0812">Transmembrane</keyword>
<feature type="transmembrane region" description="Helical" evidence="7">
    <location>
        <begin position="80"/>
        <end position="106"/>
    </location>
</feature>
<feature type="transmembrane region" description="Helical" evidence="7">
    <location>
        <begin position="258"/>
        <end position="278"/>
    </location>
</feature>
<dbReference type="Proteomes" id="UP001152533">
    <property type="component" value="Unassembled WGS sequence"/>
</dbReference>
<dbReference type="GO" id="GO:0016020">
    <property type="term" value="C:membrane"/>
    <property type="evidence" value="ECO:0007669"/>
    <property type="project" value="UniProtKB-SubCell"/>
</dbReference>
<evidence type="ECO:0000313" key="9">
    <source>
        <dbReference type="EMBL" id="CAI0647073.1"/>
    </source>
</evidence>
<feature type="transmembrane region" description="Helical" evidence="7">
    <location>
        <begin position="161"/>
        <end position="181"/>
    </location>
</feature>
<keyword evidence="10" id="KW-1185">Reference proteome</keyword>
<feature type="compositionally biased region" description="Low complexity" evidence="6">
    <location>
        <begin position="353"/>
        <end position="365"/>
    </location>
</feature>
<accession>A0A9W4RTB7</accession>
<keyword evidence="4 7" id="KW-0472">Membrane</keyword>
<gene>
    <name evidence="9" type="ORF">CGXH109_LOCUS61646</name>
</gene>
<feature type="transmembrane region" description="Helical" evidence="7">
    <location>
        <begin position="20"/>
        <end position="41"/>
    </location>
</feature>
<proteinExistence type="inferred from homology"/>
<feature type="domain" description="Rhodopsin" evidence="8">
    <location>
        <begin position="38"/>
        <end position="165"/>
    </location>
</feature>
<dbReference type="PANTHER" id="PTHR33048:SF155">
    <property type="entry name" value="INTEGRAL MEMBRANE PROTEIN"/>
    <property type="match status" value="1"/>
</dbReference>
<name>A0A9W4RTB7_9PEZI</name>